<evidence type="ECO:0000259" key="4">
    <source>
        <dbReference type="PROSITE" id="PS51788"/>
    </source>
</evidence>
<dbReference type="OrthoDB" id="267517at2759"/>
<dbReference type="Gene3D" id="1.20.58.1480">
    <property type="match status" value="1"/>
</dbReference>
<feature type="domain" description="CULT" evidence="4">
    <location>
        <begin position="707"/>
        <end position="814"/>
    </location>
</feature>
<keyword evidence="1" id="KW-0479">Metal-binding</keyword>
<dbReference type="Proteomes" id="UP000239649">
    <property type="component" value="Unassembled WGS sequence"/>
</dbReference>
<dbReference type="InterPro" id="IPR034750">
    <property type="entry name" value="CULT"/>
</dbReference>
<accession>A0A2P6V3N0</accession>
<dbReference type="STRING" id="554055.A0A2P6V3N0"/>
<dbReference type="PROSITE" id="PS51788">
    <property type="entry name" value="CULT"/>
    <property type="match status" value="1"/>
</dbReference>
<dbReference type="Gene3D" id="2.30.130.40">
    <property type="entry name" value="LON domain-like"/>
    <property type="match status" value="1"/>
</dbReference>
<organism evidence="5 6">
    <name type="scientific">Micractinium conductrix</name>
    <dbReference type="NCBI Taxonomy" id="554055"/>
    <lineage>
        <taxon>Eukaryota</taxon>
        <taxon>Viridiplantae</taxon>
        <taxon>Chlorophyta</taxon>
        <taxon>core chlorophytes</taxon>
        <taxon>Trebouxiophyceae</taxon>
        <taxon>Chlorellales</taxon>
        <taxon>Chlorellaceae</taxon>
        <taxon>Chlorella clade</taxon>
        <taxon>Micractinium</taxon>
    </lineage>
</organism>
<name>A0A2P6V3N0_9CHLO</name>
<dbReference type="EMBL" id="LHPF02000034">
    <property type="protein sequence ID" value="PSC68684.1"/>
    <property type="molecule type" value="Genomic_DNA"/>
</dbReference>
<dbReference type="CDD" id="cd15777">
    <property type="entry name" value="CRBN_C_like"/>
    <property type="match status" value="1"/>
</dbReference>
<protein>
    <submittedName>
        <fullName evidence="5">Cereblon-like isoform X2</fullName>
    </submittedName>
</protein>
<evidence type="ECO:0000256" key="2">
    <source>
        <dbReference type="ARBA" id="ARBA00022833"/>
    </source>
</evidence>
<comment type="caution">
    <text evidence="5">The sequence shown here is derived from an EMBL/GenBank/DDBJ whole genome shotgun (WGS) entry which is preliminary data.</text>
</comment>
<feature type="compositionally biased region" description="Gly residues" evidence="3">
    <location>
        <begin position="831"/>
        <end position="840"/>
    </location>
</feature>
<evidence type="ECO:0000256" key="1">
    <source>
        <dbReference type="ARBA" id="ARBA00022723"/>
    </source>
</evidence>
<sequence>MQCFEDRGRDRAVALRAILRDDKQMDQLLSQDDDQLATPAEESERSWATYRNSFTLLISKGYLRTVEALRNRLMASEWELGQRPIALQLGVARFEAHCVQHKADLPYEVISELYDDPTDLRGIEDPHLRMQARSFITQADAEERAKAWVASTAEAQRLAERFSEAEFISKCIPDPLEEGVVNALRKLARLSTPPGRPITAHRAAAAARCHLPRHLPTIARLHRPSKHAGHQLQAISVLALDYGSGGSDGGGDDAGGAEAPMEEIAAQLEQLNDRARDRAVSLAEAVRAAGSGDAAPMEQLQHQQDEQLAHDEASWETMMDSFTQVMSKGYISSVSKIRDRLLLEEWELARKALAQRRGVSNFEHHCAEHKVDLPYDLLTRLYEDPGNLEIIEDPHVRMAARATINAAVDEEYGKCWSHCTAEAGKLASQFSNTEFLSKLLPESGIVDALKKLPAAGPATVSVVVITAAGAGGTAAAGDVGAVGAVPQRAAAAGADQFAADEADRVLDPTMVAQHSYLGEVDDLEGSSGLLEEGQVYRLPVLPLDGLVLCPGSTLPLRLTFRGDPDAAAAPINPPTLPDGVNLLAKGRQRVEVQLEAVVEGNMPLASVPVRVLPEPPPLRVPREATEGVAWHPRALYGRFDAWQLARRARRLFHSIAPQAREFEGSPQELSYFLLSNLPVDDDVRQHLLEAKTVDERLRAECRLLQVLGALCCRACGTSLARSADAIQMSEEGISACYVNSHSFVHDIVTLSQASPSVLLEGGPETQHSWFPGYAWQCAYCPCGSHIGWRFTVVRPGLQPAAFWGLRRPALQAGGHREPGPPGAAYLHDGSSSGGAEGGAGWSSAEEGSLVESGGSPAAGSGDGDGGTSDDERSSLPDAPAADGSDLAG</sequence>
<evidence type="ECO:0000313" key="5">
    <source>
        <dbReference type="EMBL" id="PSC68684.1"/>
    </source>
</evidence>
<dbReference type="Pfam" id="PF03226">
    <property type="entry name" value="Yippee-Mis18"/>
    <property type="match status" value="1"/>
</dbReference>
<dbReference type="Gene3D" id="2.170.150.20">
    <property type="entry name" value="Peptide methionine sulfoxide reductase"/>
    <property type="match status" value="1"/>
</dbReference>
<proteinExistence type="predicted"/>
<dbReference type="AlphaFoldDB" id="A0A2P6V3N0"/>
<dbReference type="InterPro" id="IPR046336">
    <property type="entry name" value="Lon_prtase_N_sf"/>
</dbReference>
<dbReference type="InterPro" id="IPR004910">
    <property type="entry name" value="Yippee/Mis18/Cereblon"/>
</dbReference>
<keyword evidence="6" id="KW-1185">Reference proteome</keyword>
<evidence type="ECO:0000256" key="3">
    <source>
        <dbReference type="SAM" id="MobiDB-lite"/>
    </source>
</evidence>
<dbReference type="FunFam" id="2.170.150.20:FF:000007">
    <property type="entry name" value="Protein cereblon"/>
    <property type="match status" value="1"/>
</dbReference>
<keyword evidence="2" id="KW-0862">Zinc</keyword>
<reference evidence="5 6" key="1">
    <citation type="journal article" date="2018" name="Plant J.">
        <title>Genome sequences of Chlorella sorokiniana UTEX 1602 and Micractinium conductrix SAG 241.80: implications to maltose excretion by a green alga.</title>
        <authorList>
            <person name="Arriola M.B."/>
            <person name="Velmurugan N."/>
            <person name="Zhang Y."/>
            <person name="Plunkett M.H."/>
            <person name="Hondzo H."/>
            <person name="Barney B.M."/>
        </authorList>
    </citation>
    <scope>NUCLEOTIDE SEQUENCE [LARGE SCALE GENOMIC DNA]</scope>
    <source>
        <strain evidence="5 6">SAG 241.80</strain>
    </source>
</reference>
<dbReference type="InterPro" id="IPR015947">
    <property type="entry name" value="PUA-like_sf"/>
</dbReference>
<gene>
    <name evidence="5" type="ORF">C2E20_7756</name>
</gene>
<evidence type="ECO:0000313" key="6">
    <source>
        <dbReference type="Proteomes" id="UP000239649"/>
    </source>
</evidence>
<feature type="region of interest" description="Disordered" evidence="3">
    <location>
        <begin position="290"/>
        <end position="310"/>
    </location>
</feature>
<dbReference type="SUPFAM" id="SSF88697">
    <property type="entry name" value="PUA domain-like"/>
    <property type="match status" value="1"/>
</dbReference>
<feature type="compositionally biased region" description="Low complexity" evidence="3">
    <location>
        <begin position="841"/>
        <end position="859"/>
    </location>
</feature>
<dbReference type="GO" id="GO:0046872">
    <property type="term" value="F:metal ion binding"/>
    <property type="evidence" value="ECO:0007669"/>
    <property type="project" value="UniProtKB-KW"/>
</dbReference>
<feature type="region of interest" description="Disordered" evidence="3">
    <location>
        <begin position="812"/>
        <end position="888"/>
    </location>
</feature>